<dbReference type="Proteomes" id="UP001059596">
    <property type="component" value="Unassembled WGS sequence"/>
</dbReference>
<evidence type="ECO:0000313" key="2">
    <source>
        <dbReference type="Proteomes" id="UP001059596"/>
    </source>
</evidence>
<dbReference type="EMBL" id="JAMKOV010000022">
    <property type="protein sequence ID" value="KAI8036176.1"/>
    <property type="molecule type" value="Genomic_DNA"/>
</dbReference>
<name>A0A9P9YFT3_9MUSC</name>
<dbReference type="AlphaFoldDB" id="A0A9P9YFT3"/>
<evidence type="ECO:0000313" key="1">
    <source>
        <dbReference type="EMBL" id="KAI8036176.1"/>
    </source>
</evidence>
<accession>A0A9P9YFT3</accession>
<protein>
    <submittedName>
        <fullName evidence="1">Uncharacterized protein</fullName>
    </submittedName>
</protein>
<gene>
    <name evidence="1" type="ORF">M5D96_011036</name>
</gene>
<keyword evidence="2" id="KW-1185">Reference proteome</keyword>
<organism evidence="1 2">
    <name type="scientific">Drosophila gunungcola</name>
    <name type="common">fruit fly</name>
    <dbReference type="NCBI Taxonomy" id="103775"/>
    <lineage>
        <taxon>Eukaryota</taxon>
        <taxon>Metazoa</taxon>
        <taxon>Ecdysozoa</taxon>
        <taxon>Arthropoda</taxon>
        <taxon>Hexapoda</taxon>
        <taxon>Insecta</taxon>
        <taxon>Pterygota</taxon>
        <taxon>Neoptera</taxon>
        <taxon>Endopterygota</taxon>
        <taxon>Diptera</taxon>
        <taxon>Brachycera</taxon>
        <taxon>Muscomorpha</taxon>
        <taxon>Ephydroidea</taxon>
        <taxon>Drosophilidae</taxon>
        <taxon>Drosophila</taxon>
        <taxon>Sophophora</taxon>
    </lineage>
</organism>
<comment type="caution">
    <text evidence="1">The sequence shown here is derived from an EMBL/GenBank/DDBJ whole genome shotgun (WGS) entry which is preliminary data.</text>
</comment>
<proteinExistence type="predicted"/>
<feature type="non-terminal residue" evidence="1">
    <location>
        <position position="1"/>
    </location>
</feature>
<sequence>KPEKHAAIGIENETFYCPHFLFVLRFSLRRDLNFFPCVCKNKKIKTEQNNRLKPKNHKNTSFAFCRQGKKHKSAFHACVSEFFVFNCLFFTLNNKKEM</sequence>
<reference evidence="1" key="1">
    <citation type="journal article" date="2023" name="Genome Biol. Evol.">
        <title>Long-read-based Genome Assembly of Drosophila gunungcola Reveals Fewer Chemosensory Genes in Flower-breeding Species.</title>
        <authorList>
            <person name="Negi A."/>
            <person name="Liao B.Y."/>
            <person name="Yeh S.D."/>
        </authorList>
    </citation>
    <scope>NUCLEOTIDE SEQUENCE</scope>
    <source>
        <strain evidence="1">Sukarami</strain>
    </source>
</reference>